<gene>
    <name evidence="2" type="primary">MZB1</name>
</gene>
<dbReference type="CTD" id="51237"/>
<dbReference type="AlphaFoldDB" id="A0A7N4V2H4"/>
<dbReference type="PANTHER" id="PTHR15881">
    <property type="entry name" value="MARGINAL ZONE B- AND B1-CELL-SPECIFIC PROTEIN"/>
    <property type="match status" value="1"/>
</dbReference>
<dbReference type="OrthoDB" id="448621at2759"/>
<dbReference type="Proteomes" id="UP000007648">
    <property type="component" value="Unassembled WGS sequence"/>
</dbReference>
<dbReference type="PANTHER" id="PTHR15881:SF2">
    <property type="entry name" value="MARGINAL ZONE B- AND B1-CELL-SPECIFIC PROTEIN"/>
    <property type="match status" value="1"/>
</dbReference>
<dbReference type="OMA" id="QNWQDYG"/>
<evidence type="ECO:0000313" key="3">
    <source>
        <dbReference type="Proteomes" id="UP000007648"/>
    </source>
</evidence>
<reference evidence="2" key="3">
    <citation type="submission" date="2025-09" db="UniProtKB">
        <authorList>
            <consortium name="Ensembl"/>
        </authorList>
    </citation>
    <scope>IDENTIFICATION</scope>
</reference>
<dbReference type="InterPro" id="IPR052682">
    <property type="entry name" value="MZB1"/>
</dbReference>
<dbReference type="KEGG" id="shr:100926702"/>
<dbReference type="InParanoid" id="A0A7N4V2H4"/>
<sequence length="192" mass="21686">MRLLLLLLSLTSWGPPGNLGEGIPQETIPLSATSPHFDEEEKYSTHMPQHLRCDACRIISYQMWKHLTETETKLLSHRAKGASLRESEYTDVLEKCCSQSWKNYGVREVNKVKRFVGPGLANVEGISVMISGGPWPGRLFKMCHNYLGELGEDQLYREHRQGGREALERLLCRGTCPEGATPGQGDFLREEL</sequence>
<feature type="chain" id="PRO_5029719893" evidence="1">
    <location>
        <begin position="21"/>
        <end position="192"/>
    </location>
</feature>
<dbReference type="FunCoup" id="A0A7N4V2H4">
    <property type="interactions" value="46"/>
</dbReference>
<evidence type="ECO:0000256" key="1">
    <source>
        <dbReference type="SAM" id="SignalP"/>
    </source>
</evidence>
<dbReference type="RefSeq" id="XP_003756651.1">
    <property type="nucleotide sequence ID" value="XM_003756603.4"/>
</dbReference>
<dbReference type="GO" id="GO:0002639">
    <property type="term" value="P:positive regulation of immunoglobulin production"/>
    <property type="evidence" value="ECO:0007669"/>
    <property type="project" value="Ensembl"/>
</dbReference>
<keyword evidence="1" id="KW-0732">Signal</keyword>
<dbReference type="GO" id="GO:0005576">
    <property type="term" value="C:extracellular region"/>
    <property type="evidence" value="ECO:0007669"/>
    <property type="project" value="Ensembl"/>
</dbReference>
<proteinExistence type="predicted"/>
<dbReference type="GO" id="GO:0005788">
    <property type="term" value="C:endoplasmic reticulum lumen"/>
    <property type="evidence" value="ECO:0007669"/>
    <property type="project" value="Ensembl"/>
</dbReference>
<dbReference type="GO" id="GO:0008284">
    <property type="term" value="P:positive regulation of cell population proliferation"/>
    <property type="evidence" value="ECO:0007669"/>
    <property type="project" value="Ensembl"/>
</dbReference>
<protein>
    <submittedName>
        <fullName evidence="2">Marginal zone B and B1 cell specific protein</fullName>
    </submittedName>
</protein>
<dbReference type="GO" id="GO:0030888">
    <property type="term" value="P:regulation of B cell proliferation"/>
    <property type="evidence" value="ECO:0007669"/>
    <property type="project" value="Ensembl"/>
</dbReference>
<organism evidence="2 3">
    <name type="scientific">Sarcophilus harrisii</name>
    <name type="common">Tasmanian devil</name>
    <name type="synonym">Sarcophilus laniarius</name>
    <dbReference type="NCBI Taxonomy" id="9305"/>
    <lineage>
        <taxon>Eukaryota</taxon>
        <taxon>Metazoa</taxon>
        <taxon>Chordata</taxon>
        <taxon>Craniata</taxon>
        <taxon>Vertebrata</taxon>
        <taxon>Euteleostomi</taxon>
        <taxon>Mammalia</taxon>
        <taxon>Metatheria</taxon>
        <taxon>Dasyuromorphia</taxon>
        <taxon>Dasyuridae</taxon>
        <taxon>Sarcophilus</taxon>
    </lineage>
</organism>
<name>A0A7N4V2H4_SARHA</name>
<dbReference type="GeneID" id="100926702"/>
<dbReference type="GO" id="GO:0033622">
    <property type="term" value="P:integrin activation"/>
    <property type="evidence" value="ECO:0007669"/>
    <property type="project" value="Ensembl"/>
</dbReference>
<dbReference type="GeneTree" id="ENSGT00390000002716"/>
<keyword evidence="3" id="KW-1185">Reference proteome</keyword>
<reference evidence="2" key="2">
    <citation type="submission" date="2025-08" db="UniProtKB">
        <authorList>
            <consortium name="Ensembl"/>
        </authorList>
    </citation>
    <scope>IDENTIFICATION</scope>
</reference>
<reference evidence="2 3" key="1">
    <citation type="journal article" date="2011" name="Proc. Natl. Acad. Sci. U.S.A.">
        <title>Genetic diversity and population structure of the endangered marsupial Sarcophilus harrisii (Tasmanian devil).</title>
        <authorList>
            <person name="Miller W."/>
            <person name="Hayes V.M."/>
            <person name="Ratan A."/>
            <person name="Petersen D.C."/>
            <person name="Wittekindt N.E."/>
            <person name="Miller J."/>
            <person name="Walenz B."/>
            <person name="Knight J."/>
            <person name="Qi J."/>
            <person name="Zhao F."/>
            <person name="Wang Q."/>
            <person name="Bedoya-Reina O.C."/>
            <person name="Katiyar N."/>
            <person name="Tomsho L.P."/>
            <person name="Kasson L.M."/>
            <person name="Hardie R.A."/>
            <person name="Woodbridge P."/>
            <person name="Tindall E.A."/>
            <person name="Bertelsen M.F."/>
            <person name="Dixon D."/>
            <person name="Pyecroft S."/>
            <person name="Helgen K.M."/>
            <person name="Lesk A.M."/>
            <person name="Pringle T.H."/>
            <person name="Patterson N."/>
            <person name="Zhang Y."/>
            <person name="Kreiss A."/>
            <person name="Woods G.M."/>
            <person name="Jones M.E."/>
            <person name="Schuster S.C."/>
        </authorList>
    </citation>
    <scope>NUCLEOTIDE SEQUENCE [LARGE SCALE GENOMIC DNA]</scope>
</reference>
<dbReference type="GO" id="GO:0034663">
    <property type="term" value="C:endoplasmic reticulum chaperone complex"/>
    <property type="evidence" value="ECO:0007669"/>
    <property type="project" value="Ensembl"/>
</dbReference>
<dbReference type="GO" id="GO:0046626">
    <property type="term" value="P:regulation of insulin receptor signaling pathway"/>
    <property type="evidence" value="ECO:0007669"/>
    <property type="project" value="Ensembl"/>
</dbReference>
<accession>A0A7N4V2H4</accession>
<feature type="signal peptide" evidence="1">
    <location>
        <begin position="1"/>
        <end position="20"/>
    </location>
</feature>
<dbReference type="Ensembl" id="ENSSHAT00000048373.1">
    <property type="protein sequence ID" value="ENSSHAP00000034422.1"/>
    <property type="gene ID" value="ENSSHAG00000021120.1"/>
</dbReference>
<evidence type="ECO:0000313" key="2">
    <source>
        <dbReference type="Ensembl" id="ENSSHAP00000034422.1"/>
    </source>
</evidence>